<accession>A0A7H9AYI1</accession>
<reference evidence="1 2" key="1">
    <citation type="submission" date="2020-07" db="EMBL/GenBank/DDBJ databases">
        <title>The yeast mating-type switching endonuclease HO is a domesticated member of an unorthodox homing genetic element family.</title>
        <authorList>
            <person name="Coughlan A.Y."/>
            <person name="Lombardi L."/>
            <person name="Braun-Galleani S."/>
            <person name="Martos A.R."/>
            <person name="Galeote V."/>
            <person name="Bigey F."/>
            <person name="Dequin S."/>
            <person name="Byrne K.P."/>
            <person name="Wolfe K.H."/>
        </authorList>
    </citation>
    <scope>NUCLEOTIDE SEQUENCE [LARGE SCALE GENOMIC DNA]</scope>
    <source>
        <strain evidence="1 2">NRRL Y-6702</strain>
    </source>
</reference>
<dbReference type="PANTHER" id="PTHR28181">
    <property type="entry name" value="UPF0655 PROTEIN YCR015C"/>
    <property type="match status" value="1"/>
</dbReference>
<dbReference type="InterPro" id="IPR050849">
    <property type="entry name" value="HAD-like_hydrolase_phosphatase"/>
</dbReference>
<dbReference type="Gene3D" id="3.40.50.1000">
    <property type="entry name" value="HAD superfamily/HAD-like"/>
    <property type="match status" value="1"/>
</dbReference>
<dbReference type="GeneID" id="59235022"/>
<gene>
    <name evidence="1" type="ORF">HG535_0B04010</name>
</gene>
<evidence type="ECO:0000313" key="2">
    <source>
        <dbReference type="Proteomes" id="UP000509704"/>
    </source>
</evidence>
<keyword evidence="2" id="KW-1185">Reference proteome</keyword>
<evidence type="ECO:0000313" key="1">
    <source>
        <dbReference type="EMBL" id="QLG71361.1"/>
    </source>
</evidence>
<dbReference type="OrthoDB" id="10255128at2759"/>
<dbReference type="InterPro" id="IPR036412">
    <property type="entry name" value="HAD-like_sf"/>
</dbReference>
<dbReference type="AlphaFoldDB" id="A0A7H9AYI1"/>
<name>A0A7H9AYI1_ZYGMR</name>
<dbReference type="PANTHER" id="PTHR28181:SF1">
    <property type="entry name" value="COLD TOLERANCE PROTEIN 1"/>
    <property type="match status" value="1"/>
</dbReference>
<dbReference type="EMBL" id="CP058605">
    <property type="protein sequence ID" value="QLG71361.1"/>
    <property type="molecule type" value="Genomic_DNA"/>
</dbReference>
<sequence length="355" mass="40867">MDLLVFHCVPLGVDIEVCEYILTCVNFFRSIEVVSRDLSHEMKDIIISDFDDTITSRDTISLLGELPYLINPLLNPKWSYFQDAYMSNYHKFQKNPQAFGAQFAGGRTFPLLCSSNETVTSANFYTLFATEIRYQQDRRLLEMTSTEEMTKRGLFKGITHSDICRYVEYDPRIGASLLRNGFMEFISSLDSSEFYIISINWSKEFIHEVVGTSNIEASNIFCNELISQNGIYTGKFSNQILAGSDKLHELEKLLRKHQSDETDNRFWYIGDSETDLLSILHPKVNGLLLLDPESEKKKLMKLATEVLGIPLNELKLYVQDKNVLHMKCFSKENGNGFFLVKSWFAIQELVRPRST</sequence>
<dbReference type="InterPro" id="IPR023214">
    <property type="entry name" value="HAD_sf"/>
</dbReference>
<dbReference type="RefSeq" id="XP_037143089.1">
    <property type="nucleotide sequence ID" value="XM_037287194.1"/>
</dbReference>
<dbReference type="SUPFAM" id="SSF56784">
    <property type="entry name" value="HAD-like"/>
    <property type="match status" value="1"/>
</dbReference>
<proteinExistence type="predicted"/>
<dbReference type="KEGG" id="zmk:HG535_0B04010"/>
<organism evidence="1 2">
    <name type="scientific">Zygotorulaspora mrakii</name>
    <name type="common">Zygosaccharomyces mrakii</name>
    <dbReference type="NCBI Taxonomy" id="42260"/>
    <lineage>
        <taxon>Eukaryota</taxon>
        <taxon>Fungi</taxon>
        <taxon>Dikarya</taxon>
        <taxon>Ascomycota</taxon>
        <taxon>Saccharomycotina</taxon>
        <taxon>Saccharomycetes</taxon>
        <taxon>Saccharomycetales</taxon>
        <taxon>Saccharomycetaceae</taxon>
        <taxon>Zygotorulaspora</taxon>
    </lineage>
</organism>
<dbReference type="Proteomes" id="UP000509704">
    <property type="component" value="Chromosome 2"/>
</dbReference>
<dbReference type="Pfam" id="PF12710">
    <property type="entry name" value="HAD"/>
    <property type="match status" value="1"/>
</dbReference>
<protein>
    <submittedName>
        <fullName evidence="1">Uncharacterized protein</fullName>
    </submittedName>
</protein>